<evidence type="ECO:0000256" key="4">
    <source>
        <dbReference type="ARBA" id="ARBA00022967"/>
    </source>
</evidence>
<keyword evidence="4" id="KW-1278">Translocase</keyword>
<comment type="function">
    <text evidence="5">Part of the ABC transporter complex HmuTUV involved in hemin import. Responsible for energy coupling to the transport system.</text>
</comment>
<dbReference type="PROSITE" id="PS50893">
    <property type="entry name" value="ABC_TRANSPORTER_2"/>
    <property type="match status" value="1"/>
</dbReference>
<dbReference type="EMBL" id="JACTVA010000066">
    <property type="protein sequence ID" value="MBC9209683.1"/>
    <property type="molecule type" value="Genomic_DNA"/>
</dbReference>
<dbReference type="Gene3D" id="3.40.50.300">
    <property type="entry name" value="P-loop containing nucleotide triphosphate hydrolases"/>
    <property type="match status" value="1"/>
</dbReference>
<reference evidence="7 8" key="1">
    <citation type="journal article" date="2013" name="Int. J. Syst. Evol. Microbiol.">
        <title>Roseomonas aerophila sp. nov., isolated from air.</title>
        <authorList>
            <person name="Kim S.J."/>
            <person name="Weon H.Y."/>
            <person name="Ahn J.H."/>
            <person name="Hong S.B."/>
            <person name="Seok S.J."/>
            <person name="Whang K.S."/>
            <person name="Kwon S.W."/>
        </authorList>
    </citation>
    <scope>NUCLEOTIDE SEQUENCE [LARGE SCALE GENOMIC DNA]</scope>
    <source>
        <strain evidence="7 8">NBRC 108923</strain>
    </source>
</reference>
<sequence length="257" mass="27296">MSTAALALHQASLRRGRRLVLQDVTLQARPGRLLAIIGPNGAGKTSALSLLSGAASAEAGEVLLDGDPLARIGAEALARRRAVVSQGARIAFPFRVHEAIALGRAPHRGRTTHHQDAALVEEAMARFELLHLAERSVPTLSGGEQQRVQLARAFVQLDRPVLDGTARWLLLDEPVTGLDPAHQVRALAEARRFADAGGGVIAVLHDLRLAARYADDVALIEGGRCTVLDTPAVVLTPERIRLAFGLDEASVGLFLTA</sequence>
<dbReference type="Proteomes" id="UP000626026">
    <property type="component" value="Unassembled WGS sequence"/>
</dbReference>
<dbReference type="InterPro" id="IPR017871">
    <property type="entry name" value="ABC_transporter-like_CS"/>
</dbReference>
<evidence type="ECO:0000256" key="2">
    <source>
        <dbReference type="ARBA" id="ARBA00022741"/>
    </source>
</evidence>
<evidence type="ECO:0000313" key="8">
    <source>
        <dbReference type="Proteomes" id="UP000626026"/>
    </source>
</evidence>
<evidence type="ECO:0000256" key="5">
    <source>
        <dbReference type="ARBA" id="ARBA00037066"/>
    </source>
</evidence>
<evidence type="ECO:0000313" key="7">
    <source>
        <dbReference type="EMBL" id="MBC9209683.1"/>
    </source>
</evidence>
<dbReference type="PANTHER" id="PTHR42794">
    <property type="entry name" value="HEMIN IMPORT ATP-BINDING PROTEIN HMUV"/>
    <property type="match status" value="1"/>
</dbReference>
<dbReference type="Pfam" id="PF00005">
    <property type="entry name" value="ABC_tran"/>
    <property type="match status" value="1"/>
</dbReference>
<accession>A0ABR7RTI6</accession>
<dbReference type="GO" id="GO:0005524">
    <property type="term" value="F:ATP binding"/>
    <property type="evidence" value="ECO:0007669"/>
    <property type="project" value="UniProtKB-KW"/>
</dbReference>
<dbReference type="SUPFAM" id="SSF52540">
    <property type="entry name" value="P-loop containing nucleoside triphosphate hydrolases"/>
    <property type="match status" value="1"/>
</dbReference>
<dbReference type="NCBIfam" id="NF010068">
    <property type="entry name" value="PRK13548.1"/>
    <property type="match status" value="1"/>
</dbReference>
<dbReference type="RefSeq" id="WP_187786809.1">
    <property type="nucleotide sequence ID" value="NZ_JACTVA010000066.1"/>
</dbReference>
<name>A0ABR7RTI6_9PROT</name>
<dbReference type="InterPro" id="IPR027417">
    <property type="entry name" value="P-loop_NTPase"/>
</dbReference>
<comment type="caution">
    <text evidence="7">The sequence shown here is derived from an EMBL/GenBank/DDBJ whole genome shotgun (WGS) entry which is preliminary data.</text>
</comment>
<keyword evidence="8" id="KW-1185">Reference proteome</keyword>
<proteinExistence type="predicted"/>
<keyword evidence="3 7" id="KW-0067">ATP-binding</keyword>
<keyword evidence="2" id="KW-0547">Nucleotide-binding</keyword>
<dbReference type="SMART" id="SM00382">
    <property type="entry name" value="AAA"/>
    <property type="match status" value="1"/>
</dbReference>
<evidence type="ECO:0000259" key="6">
    <source>
        <dbReference type="PROSITE" id="PS50893"/>
    </source>
</evidence>
<dbReference type="InterPro" id="IPR003593">
    <property type="entry name" value="AAA+_ATPase"/>
</dbReference>
<organism evidence="7 8">
    <name type="scientific">Teichococcus aerophilus</name>
    <dbReference type="NCBI Taxonomy" id="1224513"/>
    <lineage>
        <taxon>Bacteria</taxon>
        <taxon>Pseudomonadati</taxon>
        <taxon>Pseudomonadota</taxon>
        <taxon>Alphaproteobacteria</taxon>
        <taxon>Acetobacterales</taxon>
        <taxon>Roseomonadaceae</taxon>
        <taxon>Roseomonas</taxon>
    </lineage>
</organism>
<protein>
    <submittedName>
        <fullName evidence="7">Heme ABC transporter ATP-binding protein</fullName>
    </submittedName>
</protein>
<evidence type="ECO:0000256" key="1">
    <source>
        <dbReference type="ARBA" id="ARBA00022448"/>
    </source>
</evidence>
<gene>
    <name evidence="7" type="ORF">IBL26_22785</name>
</gene>
<dbReference type="CDD" id="cd03214">
    <property type="entry name" value="ABC_Iron-Siderophores_B12_Hemin"/>
    <property type="match status" value="1"/>
</dbReference>
<dbReference type="PANTHER" id="PTHR42794:SF1">
    <property type="entry name" value="HEMIN IMPORT ATP-BINDING PROTEIN HMUV"/>
    <property type="match status" value="1"/>
</dbReference>
<feature type="domain" description="ABC transporter" evidence="6">
    <location>
        <begin position="6"/>
        <end position="247"/>
    </location>
</feature>
<dbReference type="PROSITE" id="PS00211">
    <property type="entry name" value="ABC_TRANSPORTER_1"/>
    <property type="match status" value="1"/>
</dbReference>
<dbReference type="InterPro" id="IPR003439">
    <property type="entry name" value="ABC_transporter-like_ATP-bd"/>
</dbReference>
<evidence type="ECO:0000256" key="3">
    <source>
        <dbReference type="ARBA" id="ARBA00022840"/>
    </source>
</evidence>
<keyword evidence="1" id="KW-0813">Transport</keyword>